<evidence type="ECO:0000313" key="5">
    <source>
        <dbReference type="Proteomes" id="UP001238179"/>
    </source>
</evidence>
<dbReference type="PANTHER" id="PTHR30055:SF235">
    <property type="entry name" value="TRANSCRIPTIONAL REGULATORY PROTEIN"/>
    <property type="match status" value="1"/>
</dbReference>
<protein>
    <submittedName>
        <fullName evidence="4">TetR family transcriptional regulator</fullName>
    </submittedName>
</protein>
<feature type="DNA-binding region" description="H-T-H motif" evidence="2">
    <location>
        <begin position="31"/>
        <end position="50"/>
    </location>
</feature>
<dbReference type="EMBL" id="AP027080">
    <property type="protein sequence ID" value="BDU71384.1"/>
    <property type="molecule type" value="Genomic_DNA"/>
</dbReference>
<dbReference type="InterPro" id="IPR009057">
    <property type="entry name" value="Homeodomain-like_sf"/>
</dbReference>
<feature type="domain" description="HTH tetR-type" evidence="3">
    <location>
        <begin position="8"/>
        <end position="68"/>
    </location>
</feature>
<dbReference type="GO" id="GO:0000976">
    <property type="term" value="F:transcription cis-regulatory region binding"/>
    <property type="evidence" value="ECO:0007669"/>
    <property type="project" value="TreeGrafter"/>
</dbReference>
<accession>A0AA48GKE7</accession>
<gene>
    <name evidence="4" type="ORF">METEAL_05580</name>
</gene>
<dbReference type="InterPro" id="IPR050109">
    <property type="entry name" value="HTH-type_TetR-like_transc_reg"/>
</dbReference>
<evidence type="ECO:0000259" key="3">
    <source>
        <dbReference type="PROSITE" id="PS50977"/>
    </source>
</evidence>
<proteinExistence type="predicted"/>
<dbReference type="Pfam" id="PF17939">
    <property type="entry name" value="TetR_C_30"/>
    <property type="match status" value="1"/>
</dbReference>
<dbReference type="PRINTS" id="PR00455">
    <property type="entry name" value="HTHTETR"/>
</dbReference>
<dbReference type="RefSeq" id="WP_316414273.1">
    <property type="nucleotide sequence ID" value="NZ_AP027080.1"/>
</dbReference>
<dbReference type="SUPFAM" id="SSF46689">
    <property type="entry name" value="Homeodomain-like"/>
    <property type="match status" value="1"/>
</dbReference>
<evidence type="ECO:0000256" key="2">
    <source>
        <dbReference type="PROSITE-ProRule" id="PRU00335"/>
    </source>
</evidence>
<dbReference type="InterPro" id="IPR041586">
    <property type="entry name" value="PsrA_TetR_C"/>
</dbReference>
<name>A0AA48GKE7_9BACT</name>
<dbReference type="Gene3D" id="1.10.357.10">
    <property type="entry name" value="Tetracycline Repressor, domain 2"/>
    <property type="match status" value="1"/>
</dbReference>
<keyword evidence="5" id="KW-1185">Reference proteome</keyword>
<dbReference type="Proteomes" id="UP001238179">
    <property type="component" value="Chromosome"/>
</dbReference>
<reference evidence="5" key="1">
    <citation type="journal article" date="2023" name="Int. J. Syst. Evol. Microbiol.">
        <title>Mesoterricola silvestris gen. nov., sp. nov., Mesoterricola sediminis sp. nov., Geothrix oryzae sp. nov., Geothrix edaphica sp. nov., Geothrix rubra sp. nov., and Geothrix limicola sp. nov., six novel members of Acidobacteriota isolated from soils.</title>
        <authorList>
            <person name="Itoh H."/>
            <person name="Sugisawa Y."/>
            <person name="Mise K."/>
            <person name="Xu Z."/>
            <person name="Kuniyasu M."/>
            <person name="Ushijima N."/>
            <person name="Kawano K."/>
            <person name="Kobayashi E."/>
            <person name="Shiratori Y."/>
            <person name="Masuda Y."/>
            <person name="Senoo K."/>
        </authorList>
    </citation>
    <scope>NUCLEOTIDE SEQUENCE [LARGE SCALE GENOMIC DNA]</scope>
    <source>
        <strain evidence="5">W79</strain>
    </source>
</reference>
<dbReference type="Pfam" id="PF00440">
    <property type="entry name" value="TetR_N"/>
    <property type="match status" value="1"/>
</dbReference>
<evidence type="ECO:0000313" key="4">
    <source>
        <dbReference type="EMBL" id="BDU71384.1"/>
    </source>
</evidence>
<evidence type="ECO:0000256" key="1">
    <source>
        <dbReference type="ARBA" id="ARBA00023125"/>
    </source>
</evidence>
<sequence>MTQHDPETSSRTRLIEAAILCFAEKGFDATGIREIAQRAKANSALVQYHFGGKTGLYAEALRHIFRSRPEMAPPMPAGTGGPEDRRLAMATLGEIVEGLMDELLACADGTELDRASLLLVTRELQSPRQDVADLILEHLRPTMDRLLACIRVLRPDLETLQAHEYMNSILAQVVHLHNNLKLVRLIRKEPDYPQDFKAVARHITEFSLRGLAVPEAFPGA</sequence>
<dbReference type="InterPro" id="IPR001647">
    <property type="entry name" value="HTH_TetR"/>
</dbReference>
<dbReference type="PANTHER" id="PTHR30055">
    <property type="entry name" value="HTH-TYPE TRANSCRIPTIONAL REGULATOR RUTR"/>
    <property type="match status" value="1"/>
</dbReference>
<organism evidence="4 5">
    <name type="scientific">Mesoterricola silvestris</name>
    <dbReference type="NCBI Taxonomy" id="2927979"/>
    <lineage>
        <taxon>Bacteria</taxon>
        <taxon>Pseudomonadati</taxon>
        <taxon>Acidobacteriota</taxon>
        <taxon>Holophagae</taxon>
        <taxon>Holophagales</taxon>
        <taxon>Holophagaceae</taxon>
        <taxon>Mesoterricola</taxon>
    </lineage>
</organism>
<dbReference type="AlphaFoldDB" id="A0AA48GKE7"/>
<keyword evidence="1 2" id="KW-0238">DNA-binding</keyword>
<dbReference type="KEGG" id="msil:METEAL_05580"/>
<dbReference type="GO" id="GO:0003700">
    <property type="term" value="F:DNA-binding transcription factor activity"/>
    <property type="evidence" value="ECO:0007669"/>
    <property type="project" value="TreeGrafter"/>
</dbReference>
<dbReference type="PROSITE" id="PS50977">
    <property type="entry name" value="HTH_TETR_2"/>
    <property type="match status" value="1"/>
</dbReference>